<dbReference type="SUPFAM" id="SSF53098">
    <property type="entry name" value="Ribonuclease H-like"/>
    <property type="match status" value="1"/>
</dbReference>
<accession>A0A3A8PJI2</accession>
<comment type="caution">
    <text evidence="2">The sequence shown here is derived from an EMBL/GenBank/DDBJ whole genome shotgun (WGS) entry which is preliminary data.</text>
</comment>
<dbReference type="RefSeq" id="WP_121772006.1">
    <property type="nucleotide sequence ID" value="NZ_RAWM01000283.1"/>
</dbReference>
<dbReference type="PANTHER" id="PTHR46889:SF4">
    <property type="entry name" value="TRANSPOSASE INSO FOR INSERTION SEQUENCE ELEMENT IS911B-RELATED"/>
    <property type="match status" value="1"/>
</dbReference>
<evidence type="ECO:0000313" key="2">
    <source>
        <dbReference type="EMBL" id="RKH56517.1"/>
    </source>
</evidence>
<keyword evidence="3" id="KW-1185">Reference proteome</keyword>
<dbReference type="PROSITE" id="PS50994">
    <property type="entry name" value="INTEGRASE"/>
    <property type="match status" value="1"/>
</dbReference>
<dbReference type="Gene3D" id="3.30.420.10">
    <property type="entry name" value="Ribonuclease H-like superfamily/Ribonuclease H"/>
    <property type="match status" value="1"/>
</dbReference>
<feature type="domain" description="Integrase catalytic" evidence="1">
    <location>
        <begin position="48"/>
        <end position="213"/>
    </location>
</feature>
<dbReference type="InterPro" id="IPR048020">
    <property type="entry name" value="Transpos_IS3"/>
</dbReference>
<evidence type="ECO:0000259" key="1">
    <source>
        <dbReference type="PROSITE" id="PS50994"/>
    </source>
</evidence>
<protein>
    <submittedName>
        <fullName evidence="2">IS3 family transposase</fullName>
    </submittedName>
</protein>
<dbReference type="NCBIfam" id="NF033516">
    <property type="entry name" value="transpos_IS3"/>
    <property type="match status" value="1"/>
</dbReference>
<feature type="non-terminal residue" evidence="2">
    <location>
        <position position="1"/>
    </location>
</feature>
<dbReference type="GO" id="GO:0003676">
    <property type="term" value="F:nucleic acid binding"/>
    <property type="evidence" value="ECO:0007669"/>
    <property type="project" value="InterPro"/>
</dbReference>
<organism evidence="2 3">
    <name type="scientific">Corallococcus interemptor</name>
    <dbReference type="NCBI Taxonomy" id="2316720"/>
    <lineage>
        <taxon>Bacteria</taxon>
        <taxon>Pseudomonadati</taxon>
        <taxon>Myxococcota</taxon>
        <taxon>Myxococcia</taxon>
        <taxon>Myxococcales</taxon>
        <taxon>Cystobacterineae</taxon>
        <taxon>Myxococcaceae</taxon>
        <taxon>Corallococcus</taxon>
    </lineage>
</organism>
<reference evidence="3" key="1">
    <citation type="submission" date="2018-09" db="EMBL/GenBank/DDBJ databases">
        <authorList>
            <person name="Livingstone P.G."/>
            <person name="Whitworth D.E."/>
        </authorList>
    </citation>
    <scope>NUCLEOTIDE SEQUENCE [LARGE SCALE GENOMIC DNA]</scope>
    <source>
        <strain evidence="3">AB047A</strain>
    </source>
</reference>
<dbReference type="InterPro" id="IPR050900">
    <property type="entry name" value="Transposase_IS3/IS150/IS904"/>
</dbReference>
<dbReference type="EMBL" id="RAWM01000283">
    <property type="protein sequence ID" value="RKH56517.1"/>
    <property type="molecule type" value="Genomic_DNA"/>
</dbReference>
<dbReference type="AlphaFoldDB" id="A0A3A8PJI2"/>
<name>A0A3A8PJI2_9BACT</name>
<evidence type="ECO:0000313" key="3">
    <source>
        <dbReference type="Proteomes" id="UP000282656"/>
    </source>
</evidence>
<sequence length="244" mass="27498">KQLVPALADRGEYLASESSFYRVLREAKQLAHRGRARAPVARPKAEHVARAPNQVWSWDITYLRGPVRGAYLYLYLVVDVYSRRIMGWQVHTEESAEHAATLVRTAWEAAGCPQGLVLHSDNGGPMKGATLMATLQWLGVTPSFSRPRVSDDNAFSEALFRTLKYRPSFPGSPFASREEAREWVARFTAWYNGLHRHSGIRFVTPDERHFGMEATVLAHRHAVYLRAQRRAPAEPVNVSETASS</sequence>
<dbReference type="Pfam" id="PF00665">
    <property type="entry name" value="rve"/>
    <property type="match status" value="1"/>
</dbReference>
<dbReference type="Proteomes" id="UP000282656">
    <property type="component" value="Unassembled WGS sequence"/>
</dbReference>
<dbReference type="OrthoDB" id="9766656at2"/>
<dbReference type="InterPro" id="IPR012337">
    <property type="entry name" value="RNaseH-like_sf"/>
</dbReference>
<proteinExistence type="predicted"/>
<gene>
    <name evidence="2" type="ORF">D7X96_39140</name>
</gene>
<dbReference type="InterPro" id="IPR001584">
    <property type="entry name" value="Integrase_cat-core"/>
</dbReference>
<dbReference type="PANTHER" id="PTHR46889">
    <property type="entry name" value="TRANSPOSASE INSF FOR INSERTION SEQUENCE IS3B-RELATED"/>
    <property type="match status" value="1"/>
</dbReference>
<dbReference type="InterPro" id="IPR036397">
    <property type="entry name" value="RNaseH_sf"/>
</dbReference>
<dbReference type="GO" id="GO:0015074">
    <property type="term" value="P:DNA integration"/>
    <property type="evidence" value="ECO:0007669"/>
    <property type="project" value="InterPro"/>
</dbReference>